<organism evidence="2 3">
    <name type="scientific">Saprospira grandis (strain Lewin)</name>
    <dbReference type="NCBI Taxonomy" id="984262"/>
    <lineage>
        <taxon>Bacteria</taxon>
        <taxon>Pseudomonadati</taxon>
        <taxon>Bacteroidota</taxon>
        <taxon>Saprospiria</taxon>
        <taxon>Saprospirales</taxon>
        <taxon>Saprospiraceae</taxon>
        <taxon>Saprospira</taxon>
    </lineage>
</organism>
<dbReference type="KEGG" id="sgn:SGRA_p0011"/>
<dbReference type="EMBL" id="CP002832">
    <property type="protein sequence ID" value="AFC26951.1"/>
    <property type="molecule type" value="Genomic_DNA"/>
</dbReference>
<name>H6LAY6_SAPGL</name>
<sequence length="36" mass="3818">MVHLRLEAGAARWPSDVKGWPLGPDRGGFAAEGPSE</sequence>
<keyword evidence="2" id="KW-0614">Plasmid</keyword>
<dbReference type="AlphaFoldDB" id="H6LAY6"/>
<gene>
    <name evidence="2" type="ORF">SGRA_p0011</name>
</gene>
<protein>
    <submittedName>
        <fullName evidence="2">Uncharacterized protein</fullName>
    </submittedName>
</protein>
<dbReference type="HOGENOM" id="CLU_3358409_0_0_10"/>
<dbReference type="Proteomes" id="UP000007519">
    <property type="component" value="Plasmid unnamed"/>
</dbReference>
<geneLocation type="plasmid" evidence="3">
    <name>SGRA01</name>
</geneLocation>
<accession>H6LAY6</accession>
<proteinExistence type="predicted"/>
<evidence type="ECO:0000313" key="3">
    <source>
        <dbReference type="Proteomes" id="UP000007519"/>
    </source>
</evidence>
<keyword evidence="3" id="KW-1185">Reference proteome</keyword>
<reference evidence="2 3" key="1">
    <citation type="journal article" date="2012" name="Stand. Genomic Sci.">
        <title>Complete genome sequencing and analysis of Saprospira grandis str. Lewin, a predatory marine bacterium.</title>
        <authorList>
            <person name="Saw J.H."/>
            <person name="Yuryev A."/>
            <person name="Kanbe M."/>
            <person name="Hou S."/>
            <person name="Young A.G."/>
            <person name="Aizawa S."/>
            <person name="Alam M."/>
        </authorList>
    </citation>
    <scope>NUCLEOTIDE SEQUENCE [LARGE SCALE GENOMIC DNA]</scope>
    <source>
        <strain evidence="2 3">Lewin</strain>
        <plasmid evidence="3">Plasmid SGRA01</plasmid>
    </source>
</reference>
<evidence type="ECO:0000256" key="1">
    <source>
        <dbReference type="SAM" id="MobiDB-lite"/>
    </source>
</evidence>
<feature type="region of interest" description="Disordered" evidence="1">
    <location>
        <begin position="14"/>
        <end position="36"/>
    </location>
</feature>
<evidence type="ECO:0000313" key="2">
    <source>
        <dbReference type="EMBL" id="AFC26951.1"/>
    </source>
</evidence>